<dbReference type="Gene3D" id="1.20.1250.20">
    <property type="entry name" value="MFS general substrate transporter like domains"/>
    <property type="match status" value="1"/>
</dbReference>
<keyword evidence="5 6" id="KW-0472">Membrane</keyword>
<dbReference type="PANTHER" id="PTHR43124:SF3">
    <property type="entry name" value="CHLORAMPHENICOL EFFLUX PUMP RV0191"/>
    <property type="match status" value="1"/>
</dbReference>
<accession>A0ABW7AG33</accession>
<evidence type="ECO:0000256" key="5">
    <source>
        <dbReference type="ARBA" id="ARBA00023136"/>
    </source>
</evidence>
<feature type="transmembrane region" description="Helical" evidence="6">
    <location>
        <begin position="132"/>
        <end position="150"/>
    </location>
</feature>
<dbReference type="CDD" id="cd17324">
    <property type="entry name" value="MFS_NepI_like"/>
    <property type="match status" value="1"/>
</dbReference>
<evidence type="ECO:0000256" key="1">
    <source>
        <dbReference type="ARBA" id="ARBA00004651"/>
    </source>
</evidence>
<dbReference type="PROSITE" id="PS50850">
    <property type="entry name" value="MFS"/>
    <property type="match status" value="1"/>
</dbReference>
<reference evidence="8 9" key="1">
    <citation type="submission" date="2024-10" db="EMBL/GenBank/DDBJ databases">
        <authorList>
            <person name="Topkara A.R."/>
            <person name="Saygin H."/>
        </authorList>
    </citation>
    <scope>NUCLEOTIDE SEQUENCE [LARGE SCALE GENOMIC DNA]</scope>
    <source>
        <strain evidence="8 9">M3C6</strain>
    </source>
</reference>
<protein>
    <submittedName>
        <fullName evidence="8">MFS transporter</fullName>
    </submittedName>
</protein>
<feature type="transmembrane region" description="Helical" evidence="6">
    <location>
        <begin position="97"/>
        <end position="120"/>
    </location>
</feature>
<dbReference type="RefSeq" id="WP_393168966.1">
    <property type="nucleotide sequence ID" value="NZ_JBICRM010000014.1"/>
</dbReference>
<dbReference type="InterPro" id="IPR011701">
    <property type="entry name" value="MFS"/>
</dbReference>
<dbReference type="SUPFAM" id="SSF103473">
    <property type="entry name" value="MFS general substrate transporter"/>
    <property type="match status" value="1"/>
</dbReference>
<feature type="transmembrane region" description="Helical" evidence="6">
    <location>
        <begin position="156"/>
        <end position="175"/>
    </location>
</feature>
<feature type="domain" description="Major facilitator superfamily (MFS) profile" evidence="7">
    <location>
        <begin position="1"/>
        <end position="380"/>
    </location>
</feature>
<feature type="transmembrane region" description="Helical" evidence="6">
    <location>
        <begin position="70"/>
        <end position="91"/>
    </location>
</feature>
<proteinExistence type="predicted"/>
<evidence type="ECO:0000313" key="9">
    <source>
        <dbReference type="Proteomes" id="UP001603978"/>
    </source>
</evidence>
<dbReference type="EMBL" id="JBICRM010000014">
    <property type="protein sequence ID" value="MFG1706266.1"/>
    <property type="molecule type" value="Genomic_DNA"/>
</dbReference>
<evidence type="ECO:0000313" key="8">
    <source>
        <dbReference type="EMBL" id="MFG1706266.1"/>
    </source>
</evidence>
<keyword evidence="2" id="KW-1003">Cell membrane</keyword>
<dbReference type="Proteomes" id="UP001603978">
    <property type="component" value="Unassembled WGS sequence"/>
</dbReference>
<sequence>MKSSVPSLMVCVFGITTGEFVIAGILPDIAGDLAVSIPAAGLLVTAYAIGMIVGGPVLTALTARFPRKPLILVLLGITILGNLASALAPVYSVLFAARIVTALVTSTFFANAIVIAVSTAAPGKQASTVSKLVFGMNLAMILGAPIGTFIGNDHGWRSTFLALAACCAAGFLLVARLVPDVRDATPATSAVAELRVFRNRDVQLAIAVTAVANAGLLMVFTFFASLVTDVTGFATGAVAVLLLVYGVGAAAGNFAGGWLSDRAPMRSQLGLLAVLAAALVLMWSASGSMTVTAIMVFVIGALGFSVIPGMQARVLSTAAAAPTLAMAVNASAYQLAAAFAAWLGGRVIDGGLGLPSLYLVGAAVTVAGIGVSGYAWLRDRRTSRLEVA</sequence>
<gene>
    <name evidence="8" type="ORF">ACFLIM_24015</name>
</gene>
<keyword evidence="3 6" id="KW-0812">Transmembrane</keyword>
<feature type="transmembrane region" description="Helical" evidence="6">
    <location>
        <begin position="7"/>
        <end position="27"/>
    </location>
</feature>
<feature type="transmembrane region" description="Helical" evidence="6">
    <location>
        <begin position="291"/>
        <end position="312"/>
    </location>
</feature>
<feature type="transmembrane region" description="Helical" evidence="6">
    <location>
        <begin position="357"/>
        <end position="377"/>
    </location>
</feature>
<evidence type="ECO:0000256" key="6">
    <source>
        <dbReference type="SAM" id="Phobius"/>
    </source>
</evidence>
<evidence type="ECO:0000256" key="3">
    <source>
        <dbReference type="ARBA" id="ARBA00022692"/>
    </source>
</evidence>
<feature type="transmembrane region" description="Helical" evidence="6">
    <location>
        <begin position="324"/>
        <end position="345"/>
    </location>
</feature>
<feature type="transmembrane region" description="Helical" evidence="6">
    <location>
        <begin position="33"/>
        <end position="58"/>
    </location>
</feature>
<evidence type="ECO:0000256" key="4">
    <source>
        <dbReference type="ARBA" id="ARBA00022989"/>
    </source>
</evidence>
<organism evidence="8 9">
    <name type="scientific">Nonomuraea marmarensis</name>
    <dbReference type="NCBI Taxonomy" id="3351344"/>
    <lineage>
        <taxon>Bacteria</taxon>
        <taxon>Bacillati</taxon>
        <taxon>Actinomycetota</taxon>
        <taxon>Actinomycetes</taxon>
        <taxon>Streptosporangiales</taxon>
        <taxon>Streptosporangiaceae</taxon>
        <taxon>Nonomuraea</taxon>
    </lineage>
</organism>
<feature type="transmembrane region" description="Helical" evidence="6">
    <location>
        <begin position="204"/>
        <end position="227"/>
    </location>
</feature>
<dbReference type="InterPro" id="IPR020846">
    <property type="entry name" value="MFS_dom"/>
</dbReference>
<dbReference type="InterPro" id="IPR036259">
    <property type="entry name" value="MFS_trans_sf"/>
</dbReference>
<evidence type="ECO:0000259" key="7">
    <source>
        <dbReference type="PROSITE" id="PS50850"/>
    </source>
</evidence>
<comment type="subcellular location">
    <subcellularLocation>
        <location evidence="1">Cell membrane</location>
        <topology evidence="1">Multi-pass membrane protein</topology>
    </subcellularLocation>
</comment>
<dbReference type="InterPro" id="IPR050189">
    <property type="entry name" value="MFS_Efflux_Transporters"/>
</dbReference>
<name>A0ABW7AG33_9ACTN</name>
<evidence type="ECO:0000256" key="2">
    <source>
        <dbReference type="ARBA" id="ARBA00022475"/>
    </source>
</evidence>
<dbReference type="Pfam" id="PF07690">
    <property type="entry name" value="MFS_1"/>
    <property type="match status" value="1"/>
</dbReference>
<comment type="caution">
    <text evidence="8">The sequence shown here is derived from an EMBL/GenBank/DDBJ whole genome shotgun (WGS) entry which is preliminary data.</text>
</comment>
<keyword evidence="9" id="KW-1185">Reference proteome</keyword>
<feature type="transmembrane region" description="Helical" evidence="6">
    <location>
        <begin position="268"/>
        <end position="285"/>
    </location>
</feature>
<feature type="transmembrane region" description="Helical" evidence="6">
    <location>
        <begin position="233"/>
        <end position="256"/>
    </location>
</feature>
<dbReference type="PANTHER" id="PTHR43124">
    <property type="entry name" value="PURINE EFFLUX PUMP PBUE"/>
    <property type="match status" value="1"/>
</dbReference>
<keyword evidence="4 6" id="KW-1133">Transmembrane helix</keyword>